<dbReference type="Proteomes" id="UP000598196">
    <property type="component" value="Unassembled WGS sequence"/>
</dbReference>
<dbReference type="OrthoDB" id="613638at2"/>
<evidence type="ECO:0000313" key="2">
    <source>
        <dbReference type="Proteomes" id="UP000598196"/>
    </source>
</evidence>
<accession>A0A917YM42</accession>
<dbReference type="SUPFAM" id="SSF53474">
    <property type="entry name" value="alpha/beta-Hydrolases"/>
    <property type="match status" value="1"/>
</dbReference>
<reference evidence="1 2" key="1">
    <citation type="journal article" date="2014" name="Int. J. Syst. Evol. Microbiol.">
        <title>Complete genome sequence of Corynebacterium casei LMG S-19264T (=DSM 44701T), isolated from a smear-ripened cheese.</title>
        <authorList>
            <consortium name="US DOE Joint Genome Institute (JGI-PGF)"/>
            <person name="Walter F."/>
            <person name="Albersmeier A."/>
            <person name="Kalinowski J."/>
            <person name="Ruckert C."/>
        </authorList>
    </citation>
    <scope>NUCLEOTIDE SEQUENCE [LARGE SCALE GENOMIC DNA]</scope>
    <source>
        <strain evidence="1 2">CGMCC 1.7029</strain>
    </source>
</reference>
<dbReference type="Gene3D" id="3.40.50.1820">
    <property type="entry name" value="alpha/beta hydrolase"/>
    <property type="match status" value="1"/>
</dbReference>
<name>A0A917YM42_9RHOB</name>
<evidence type="ECO:0000313" key="1">
    <source>
        <dbReference type="EMBL" id="GGO37645.1"/>
    </source>
</evidence>
<dbReference type="RefSeq" id="WP_146287945.1">
    <property type="nucleotide sequence ID" value="NZ_BMLP01000009.1"/>
</dbReference>
<dbReference type="AlphaFoldDB" id="A0A917YM42"/>
<comment type="caution">
    <text evidence="1">The sequence shown here is derived from an EMBL/GenBank/DDBJ whole genome shotgun (WGS) entry which is preliminary data.</text>
</comment>
<protein>
    <submittedName>
        <fullName evidence="1">Uncharacterized protein</fullName>
    </submittedName>
</protein>
<keyword evidence="2" id="KW-1185">Reference proteome</keyword>
<dbReference type="EMBL" id="BMLP01000009">
    <property type="protein sequence ID" value="GGO37645.1"/>
    <property type="molecule type" value="Genomic_DNA"/>
</dbReference>
<gene>
    <name evidence="1" type="ORF">GCM10010991_33660</name>
</gene>
<sequence length="250" mass="26654">MNTEQIIATIQGLRSAEPADKAFPIIASGGAVSALPVTIEACPRPLPATEVEGQTVICGRVDVPENHDTPEGTRISLAFAVLKARTLSPALNPLVYLHGGPGGGAVRDLAGIVVPLWEGHRARRDAVTFDQRAAGISSDMVTCFSTFETSLLDLFKPDKLDDSQRKGIFSKCTAELKEEGRDPSAYNTVQNARDVQAIMQTLGFPEAGHGALIFSQCTKDIGLAFVERPGDALSTGCIETLKPKWVLPSE</sequence>
<proteinExistence type="predicted"/>
<organism evidence="1 2">
    <name type="scientific">Gemmobacter aquaticus</name>
    <dbReference type="NCBI Taxonomy" id="490185"/>
    <lineage>
        <taxon>Bacteria</taxon>
        <taxon>Pseudomonadati</taxon>
        <taxon>Pseudomonadota</taxon>
        <taxon>Alphaproteobacteria</taxon>
        <taxon>Rhodobacterales</taxon>
        <taxon>Paracoccaceae</taxon>
        <taxon>Gemmobacter</taxon>
    </lineage>
</organism>
<dbReference type="InterPro" id="IPR029058">
    <property type="entry name" value="AB_hydrolase_fold"/>
</dbReference>